<comment type="caution">
    <text evidence="2">The sequence shown here is derived from an EMBL/GenBank/DDBJ whole genome shotgun (WGS) entry which is preliminary data.</text>
</comment>
<dbReference type="Proteomes" id="UP001321473">
    <property type="component" value="Unassembled WGS sequence"/>
</dbReference>
<evidence type="ECO:0000259" key="1">
    <source>
        <dbReference type="PROSITE" id="PS51910"/>
    </source>
</evidence>
<dbReference type="Gene3D" id="3.10.50.10">
    <property type="match status" value="1"/>
</dbReference>
<evidence type="ECO:0000313" key="3">
    <source>
        <dbReference type="Proteomes" id="UP001321473"/>
    </source>
</evidence>
<dbReference type="GO" id="GO:0005576">
    <property type="term" value="C:extracellular region"/>
    <property type="evidence" value="ECO:0007669"/>
    <property type="project" value="TreeGrafter"/>
</dbReference>
<dbReference type="PANTHER" id="PTHR11177:SF390">
    <property type="entry name" value="CHITINASE 11"/>
    <property type="match status" value="1"/>
</dbReference>
<feature type="domain" description="GH18" evidence="1">
    <location>
        <begin position="1"/>
        <end position="96"/>
    </location>
</feature>
<keyword evidence="3" id="KW-1185">Reference proteome</keyword>
<proteinExistence type="predicted"/>
<dbReference type="Pfam" id="PF00704">
    <property type="entry name" value="Glyco_hydro_18"/>
    <property type="match status" value="1"/>
</dbReference>
<dbReference type="GO" id="GO:0006032">
    <property type="term" value="P:chitin catabolic process"/>
    <property type="evidence" value="ECO:0007669"/>
    <property type="project" value="TreeGrafter"/>
</dbReference>
<organism evidence="2 3">
    <name type="scientific">Amblyomma americanum</name>
    <name type="common">Lone star tick</name>
    <dbReference type="NCBI Taxonomy" id="6943"/>
    <lineage>
        <taxon>Eukaryota</taxon>
        <taxon>Metazoa</taxon>
        <taxon>Ecdysozoa</taxon>
        <taxon>Arthropoda</taxon>
        <taxon>Chelicerata</taxon>
        <taxon>Arachnida</taxon>
        <taxon>Acari</taxon>
        <taxon>Parasitiformes</taxon>
        <taxon>Ixodida</taxon>
        <taxon>Ixodoidea</taxon>
        <taxon>Ixodidae</taxon>
        <taxon>Amblyomminae</taxon>
        <taxon>Amblyomma</taxon>
    </lineage>
</organism>
<dbReference type="PROSITE" id="PS51910">
    <property type="entry name" value="GH18_2"/>
    <property type="match status" value="1"/>
</dbReference>
<accession>A0AAQ4DA81</accession>
<sequence>MTYDLNTYKWYTPWVDHNSPLYARAGNPPYFNTLNVESSAELWVMLGMPKSKIMVGIPTYGLSWVLRNPEFWDVGSLAIGRHKYGGGYVNYPQHCL</sequence>
<dbReference type="AlphaFoldDB" id="A0AAQ4DA81"/>
<dbReference type="Gene3D" id="3.20.20.80">
    <property type="entry name" value="Glycosidases"/>
    <property type="match status" value="1"/>
</dbReference>
<evidence type="ECO:0000313" key="2">
    <source>
        <dbReference type="EMBL" id="KAK8759371.1"/>
    </source>
</evidence>
<dbReference type="PANTHER" id="PTHR11177">
    <property type="entry name" value="CHITINASE"/>
    <property type="match status" value="1"/>
</dbReference>
<gene>
    <name evidence="2" type="ORF">V5799_003000</name>
</gene>
<dbReference type="GO" id="GO:0008061">
    <property type="term" value="F:chitin binding"/>
    <property type="evidence" value="ECO:0007669"/>
    <property type="project" value="TreeGrafter"/>
</dbReference>
<dbReference type="EMBL" id="JARKHS020033130">
    <property type="protein sequence ID" value="KAK8759371.1"/>
    <property type="molecule type" value="Genomic_DNA"/>
</dbReference>
<dbReference type="InterPro" id="IPR017853">
    <property type="entry name" value="GH"/>
</dbReference>
<dbReference type="SUPFAM" id="SSF51445">
    <property type="entry name" value="(Trans)glycosidases"/>
    <property type="match status" value="1"/>
</dbReference>
<protein>
    <recommendedName>
        <fullName evidence="1">GH18 domain-containing protein</fullName>
    </recommendedName>
</protein>
<reference evidence="2 3" key="1">
    <citation type="journal article" date="2023" name="Arcadia Sci">
        <title>De novo assembly of a long-read Amblyomma americanum tick genome.</title>
        <authorList>
            <person name="Chou S."/>
            <person name="Poskanzer K.E."/>
            <person name="Rollins M."/>
            <person name="Thuy-Boun P.S."/>
        </authorList>
    </citation>
    <scope>NUCLEOTIDE SEQUENCE [LARGE SCALE GENOMIC DNA]</scope>
    <source>
        <strain evidence="2">F_SG_1</strain>
        <tissue evidence="2">Salivary glands</tissue>
    </source>
</reference>
<dbReference type="InterPro" id="IPR001223">
    <property type="entry name" value="Glyco_hydro18_cat"/>
</dbReference>
<dbReference type="InterPro" id="IPR029070">
    <property type="entry name" value="Chitinase_insertion_sf"/>
</dbReference>
<name>A0AAQ4DA81_AMBAM</name>
<dbReference type="GO" id="GO:0004568">
    <property type="term" value="F:chitinase activity"/>
    <property type="evidence" value="ECO:0007669"/>
    <property type="project" value="TreeGrafter"/>
</dbReference>
<dbReference type="InterPro" id="IPR050314">
    <property type="entry name" value="Glycosyl_Hydrlase_18"/>
</dbReference>
<dbReference type="GO" id="GO:0005975">
    <property type="term" value="P:carbohydrate metabolic process"/>
    <property type="evidence" value="ECO:0007669"/>
    <property type="project" value="InterPro"/>
</dbReference>